<evidence type="ECO:0000313" key="1">
    <source>
        <dbReference type="EMBL" id="MFC6084574.1"/>
    </source>
</evidence>
<reference evidence="2" key="1">
    <citation type="journal article" date="2019" name="Int. J. Syst. Evol. Microbiol.">
        <title>The Global Catalogue of Microorganisms (GCM) 10K type strain sequencing project: providing services to taxonomists for standard genome sequencing and annotation.</title>
        <authorList>
            <consortium name="The Broad Institute Genomics Platform"/>
            <consortium name="The Broad Institute Genome Sequencing Center for Infectious Disease"/>
            <person name="Wu L."/>
            <person name="Ma J."/>
        </authorList>
    </citation>
    <scope>NUCLEOTIDE SEQUENCE [LARGE SCALE GENOMIC DNA]</scope>
    <source>
        <strain evidence="2">JCM 30346</strain>
    </source>
</reference>
<organism evidence="1 2">
    <name type="scientific">Sphaerisporangium aureirubrum</name>
    <dbReference type="NCBI Taxonomy" id="1544736"/>
    <lineage>
        <taxon>Bacteria</taxon>
        <taxon>Bacillati</taxon>
        <taxon>Actinomycetota</taxon>
        <taxon>Actinomycetes</taxon>
        <taxon>Streptosporangiales</taxon>
        <taxon>Streptosporangiaceae</taxon>
        <taxon>Sphaerisporangium</taxon>
    </lineage>
</organism>
<comment type="caution">
    <text evidence="1">The sequence shown here is derived from an EMBL/GenBank/DDBJ whole genome shotgun (WGS) entry which is preliminary data.</text>
</comment>
<protein>
    <submittedName>
        <fullName evidence="1">Pyridoxamine 5'-phosphate oxidase family protein</fullName>
    </submittedName>
</protein>
<dbReference type="Proteomes" id="UP001596137">
    <property type="component" value="Unassembled WGS sequence"/>
</dbReference>
<accession>A0ABW1NMG8</accession>
<gene>
    <name evidence="1" type="ORF">ACFP1K_25675</name>
</gene>
<dbReference type="RefSeq" id="WP_380757779.1">
    <property type="nucleotide sequence ID" value="NZ_JBHSRF010000045.1"/>
</dbReference>
<name>A0ABW1NMG8_9ACTN</name>
<dbReference type="Gene3D" id="2.30.110.10">
    <property type="entry name" value="Electron Transport, Fmn-binding Protein, Chain A"/>
    <property type="match status" value="1"/>
</dbReference>
<dbReference type="InterPro" id="IPR012349">
    <property type="entry name" value="Split_barrel_FMN-bd"/>
</dbReference>
<dbReference type="SUPFAM" id="SSF50475">
    <property type="entry name" value="FMN-binding split barrel"/>
    <property type="match status" value="1"/>
</dbReference>
<proteinExistence type="predicted"/>
<dbReference type="EMBL" id="JBHSRF010000045">
    <property type="protein sequence ID" value="MFC6084574.1"/>
    <property type="molecule type" value="Genomic_DNA"/>
</dbReference>
<dbReference type="InterPro" id="IPR024747">
    <property type="entry name" value="Pyridox_Oxase-rel"/>
</dbReference>
<sequence length="140" mass="15295">MGERGRLERLGVEECMRLVSVGGVGRVGFALADGPVVLPVNYVIHEGAVVFRTSFGGAMDDDLRTGAPGVEYKVAFEVDEVDPVGRTGWSVLLRGPVHHVDAEERERLGVPDVESWAGGERELFVRITPQEVTGRRIRRG</sequence>
<keyword evidence="2" id="KW-1185">Reference proteome</keyword>
<dbReference type="Pfam" id="PF12900">
    <property type="entry name" value="Pyridox_ox_2"/>
    <property type="match status" value="1"/>
</dbReference>
<evidence type="ECO:0000313" key="2">
    <source>
        <dbReference type="Proteomes" id="UP001596137"/>
    </source>
</evidence>